<evidence type="ECO:0000256" key="1">
    <source>
        <dbReference type="SAM" id="MobiDB-lite"/>
    </source>
</evidence>
<keyword evidence="2" id="KW-0812">Transmembrane</keyword>
<keyword evidence="4" id="KW-1185">Reference proteome</keyword>
<reference evidence="3 4" key="1">
    <citation type="journal article" date="2014" name="Int. J. Syst. Evol. Microbiol.">
        <title>Nocardia vulneris sp. nov., isolated from wounds of human patients in North America.</title>
        <authorList>
            <person name="Lasker B.A."/>
            <person name="Bell M."/>
            <person name="Klenk H.P."/>
            <person name="Sproer C."/>
            <person name="Schumann C."/>
            <person name="Schumann P."/>
            <person name="Brown J.M."/>
        </authorList>
    </citation>
    <scope>NUCLEOTIDE SEQUENCE [LARGE SCALE GENOMIC DNA]</scope>
    <source>
        <strain evidence="3 4">W9851</strain>
    </source>
</reference>
<dbReference type="RefSeq" id="WP_043676971.1">
    <property type="nucleotide sequence ID" value="NZ_BDCI01000007.1"/>
</dbReference>
<keyword evidence="2" id="KW-1133">Transmembrane helix</keyword>
<name>A0ABR4Z9I8_9NOCA</name>
<feature type="compositionally biased region" description="Low complexity" evidence="1">
    <location>
        <begin position="429"/>
        <end position="460"/>
    </location>
</feature>
<protein>
    <recommendedName>
        <fullName evidence="5">Glycoprotein</fullName>
    </recommendedName>
</protein>
<proteinExistence type="predicted"/>
<dbReference type="EMBL" id="JNFP01000041">
    <property type="protein sequence ID" value="KIA61684.1"/>
    <property type="molecule type" value="Genomic_DNA"/>
</dbReference>
<sequence length="895" mass="94275">MTQTFRRRAAIPLGIFVALLTILGSGTTLPLLAPPTAQAQPTGSGTVSGPKFLKLSVDSVSPTAVTTTSDPVVTVSGRVTNIGDRAVKDISVRIQRAAAITEPGNLRAALRLDQVNYEVNGPFEDVAPQLAPGQYKQFSVSIALRPGSGTSSSLDISKPGVYPLLLNVNGEPAFGKPARLDDARFLLPVLGLPPGSKSADAAEAVSAPTDAPVATTLLWPLADRPRMVAGIAGSVDGKVELTDDELAASLGKDGRLDQLLGALESVFDLTPGRDRTLLSSVCLAVDPDLLLTVDAMTKGYRVLASPSDPDGATRAGAGAAQAQTWLDRLRALAGSMCTVALPFAQVDLSALAAVNDPDLSARAMNAPAELVDSILGVKSVRGVSLPDSGSIDANAGMLLRSHGFGTAVLADTAVAPEGTAGTSEVSQQTATRGDTKTQTTTTQVPDTGAPEVVRLPAITAPVPPAPAAPEPTASATSHGQSPSSAGASSTAATPSGTSVPNSGAAPNGAQPTLPASDAALHAATFDIWSATALAAVGSSNPPTPSFTPASVRYEVSNDSRAARLQDALGAISWSALNPQPDQPRSMLLVPPQQWGANREEGKALLRQLELLLRANLATPRPFQELVTQPTDPKPYELDYLAQAEQDAVPGRFLDPVRDQGRRISELMRAIVDVPEIKPSPSEFLTPLRDDLIRVLSSSDRRTGDATQADTFAQRRIDQSTRTMDKLYRSVTVLPPGGVYTLASEQSPLLLVARNDLPVSIRIKFRIEAPRETKITDLGEQQLPPRGTRSFQIPTEVSDSRNLVIPISLTTPDGIPLGDATQVSVRSNAYGQALAIITACAALLLFLLIVRRLWRRFRGQPDVADEGLDPPLRRRVIRYGRAKQRAIQQQEHQEAQ</sequence>
<evidence type="ECO:0000256" key="2">
    <source>
        <dbReference type="SAM" id="Phobius"/>
    </source>
</evidence>
<accession>A0ABR4Z9I8</accession>
<evidence type="ECO:0000313" key="3">
    <source>
        <dbReference type="EMBL" id="KIA61684.1"/>
    </source>
</evidence>
<dbReference type="Proteomes" id="UP000031364">
    <property type="component" value="Unassembled WGS sequence"/>
</dbReference>
<evidence type="ECO:0008006" key="5">
    <source>
        <dbReference type="Google" id="ProtNLM"/>
    </source>
</evidence>
<evidence type="ECO:0000313" key="4">
    <source>
        <dbReference type="Proteomes" id="UP000031364"/>
    </source>
</evidence>
<feature type="region of interest" description="Disordered" evidence="1">
    <location>
        <begin position="418"/>
        <end position="513"/>
    </location>
</feature>
<organism evidence="3 4">
    <name type="scientific">Nocardia vulneris</name>
    <dbReference type="NCBI Taxonomy" id="1141657"/>
    <lineage>
        <taxon>Bacteria</taxon>
        <taxon>Bacillati</taxon>
        <taxon>Actinomycetota</taxon>
        <taxon>Actinomycetes</taxon>
        <taxon>Mycobacteriales</taxon>
        <taxon>Nocardiaceae</taxon>
        <taxon>Nocardia</taxon>
    </lineage>
</organism>
<feature type="transmembrane region" description="Helical" evidence="2">
    <location>
        <begin position="828"/>
        <end position="849"/>
    </location>
</feature>
<gene>
    <name evidence="3" type="ORF">FG87_29345</name>
</gene>
<keyword evidence="2" id="KW-0472">Membrane</keyword>
<comment type="caution">
    <text evidence="3">The sequence shown here is derived from an EMBL/GenBank/DDBJ whole genome shotgun (WGS) entry which is preliminary data.</text>
</comment>
<feature type="compositionally biased region" description="Low complexity" evidence="1">
    <location>
        <begin position="470"/>
        <end position="498"/>
    </location>
</feature>